<dbReference type="EMBL" id="CP039396">
    <property type="protein sequence ID" value="QCD42313.1"/>
    <property type="molecule type" value="Genomic_DNA"/>
</dbReference>
<dbReference type="PANTHER" id="PTHR45527">
    <property type="entry name" value="NONRIBOSOMAL PEPTIDE SYNTHETASE"/>
    <property type="match status" value="1"/>
</dbReference>
<evidence type="ECO:0000313" key="3">
    <source>
        <dbReference type="EMBL" id="QCD42313.1"/>
    </source>
</evidence>
<proteinExistence type="predicted"/>
<evidence type="ECO:0000259" key="2">
    <source>
        <dbReference type="Pfam" id="PF13193"/>
    </source>
</evidence>
<evidence type="ECO:0000259" key="1">
    <source>
        <dbReference type="Pfam" id="PF00501"/>
    </source>
</evidence>
<dbReference type="Gene3D" id="3.30.300.30">
    <property type="match status" value="1"/>
</dbReference>
<protein>
    <submittedName>
        <fullName evidence="3">Thioester reductase</fullName>
    </submittedName>
</protein>
<dbReference type="GO" id="GO:0044550">
    <property type="term" value="P:secondary metabolite biosynthetic process"/>
    <property type="evidence" value="ECO:0007669"/>
    <property type="project" value="TreeGrafter"/>
</dbReference>
<dbReference type="GO" id="GO:0043041">
    <property type="term" value="P:amino acid activation for nonribosomal peptide biosynthetic process"/>
    <property type="evidence" value="ECO:0007669"/>
    <property type="project" value="TreeGrafter"/>
</dbReference>
<dbReference type="GO" id="GO:0031177">
    <property type="term" value="F:phosphopantetheine binding"/>
    <property type="evidence" value="ECO:0007669"/>
    <property type="project" value="TreeGrafter"/>
</dbReference>
<dbReference type="InterPro" id="IPR025110">
    <property type="entry name" value="AMP-bd_C"/>
</dbReference>
<dbReference type="GO" id="GO:0005737">
    <property type="term" value="C:cytoplasm"/>
    <property type="evidence" value="ECO:0007669"/>
    <property type="project" value="TreeGrafter"/>
</dbReference>
<dbReference type="Pfam" id="PF13193">
    <property type="entry name" value="AMP-binding_C"/>
    <property type="match status" value="1"/>
</dbReference>
<dbReference type="RefSeq" id="WP_136415383.1">
    <property type="nucleotide sequence ID" value="NZ_CP039396.1"/>
</dbReference>
<evidence type="ECO:0000313" key="4">
    <source>
        <dbReference type="Proteomes" id="UP000297149"/>
    </source>
</evidence>
<dbReference type="KEGG" id="ddb:E7747_08485"/>
<name>A0A4P7W2X2_9BACT</name>
<keyword evidence="4" id="KW-1185">Reference proteome</keyword>
<accession>A0A4P7W2X2</accession>
<feature type="domain" description="AMP-dependent synthetase/ligase" evidence="1">
    <location>
        <begin position="10"/>
        <end position="347"/>
    </location>
</feature>
<dbReference type="InterPro" id="IPR045851">
    <property type="entry name" value="AMP-bd_C_sf"/>
</dbReference>
<organism evidence="3 4">
    <name type="scientific">Duncaniella dubosii</name>
    <dbReference type="NCBI Taxonomy" id="2518971"/>
    <lineage>
        <taxon>Bacteria</taxon>
        <taxon>Pseudomonadati</taxon>
        <taxon>Bacteroidota</taxon>
        <taxon>Bacteroidia</taxon>
        <taxon>Bacteroidales</taxon>
        <taxon>Muribaculaceae</taxon>
        <taxon>Duncaniella</taxon>
    </lineage>
</organism>
<gene>
    <name evidence="3" type="ORF">E7747_08485</name>
</gene>
<reference evidence="4" key="1">
    <citation type="submission" date="2019-02" db="EMBL/GenBank/DDBJ databases">
        <title>Isolation and identification of novel species under the genus Muribaculum.</title>
        <authorList>
            <person name="Miyake S."/>
            <person name="Ding Y."/>
            <person name="Low A."/>
            <person name="Soh M."/>
            <person name="Seedorf H."/>
        </authorList>
    </citation>
    <scope>NUCLEOTIDE SEQUENCE [LARGE SCALE GENOMIC DNA]</scope>
    <source>
        <strain evidence="4">H5</strain>
    </source>
</reference>
<feature type="domain" description="AMP-binding enzyme C-terminal" evidence="2">
    <location>
        <begin position="403"/>
        <end position="475"/>
    </location>
</feature>
<dbReference type="InterPro" id="IPR000873">
    <property type="entry name" value="AMP-dep_synth/lig_dom"/>
</dbReference>
<dbReference type="InterPro" id="IPR042099">
    <property type="entry name" value="ANL_N_sf"/>
</dbReference>
<dbReference type="PANTHER" id="PTHR45527:SF1">
    <property type="entry name" value="FATTY ACID SYNTHASE"/>
    <property type="match status" value="1"/>
</dbReference>
<dbReference type="Gene3D" id="3.40.50.12780">
    <property type="entry name" value="N-terminal domain of ligase-like"/>
    <property type="match status" value="1"/>
</dbReference>
<dbReference type="AlphaFoldDB" id="A0A4P7W2X2"/>
<sequence>MEPTIYSRFKELVNNDPDHPAVIDERTCVTYAGLDRLVDTLISRFPSFIPARVGIVMDHSVEMVAALMAVIKSGAAFVAVEPDFPPGRLVTFLVENGVDFVITQEQHACILNDFNRLIIGSDIYVDPALHPLPDRSRADRPAYIIYSTTPDGYPLGVAVGNSQVTHFAEAFRQTYNISGDDIMLQFSACVMNIFIQEVFGALLNGAVVAIPSPQTRNDPEKLVKFIDDQYLTVISGFPYLMQELNAVAALPVTVRLLISSGDVLHAAAISHLLEQVPVYTTYGPPEATVSVTSYCCNTGLVLPDGTFPIGKPMNGTEIMILDDELREVPQGQEGEICLYGDGLADYYTGDHRADLKPFVTIGDGRRVFRTGDIGRQLSDGNYVYLHRKDSEVNILGKKVVTGEVERALRKSDEVEGCTVVHYPDEQGSAYLVAYVVPKTKSFRLSWVKNTMAQYLPAYMIPEFFVLLKSLPTDAAGVVNPLALPVVLKDGKTAI</sequence>
<dbReference type="SUPFAM" id="SSF56801">
    <property type="entry name" value="Acetyl-CoA synthetase-like"/>
    <property type="match status" value="1"/>
</dbReference>
<dbReference type="Proteomes" id="UP000297149">
    <property type="component" value="Chromosome"/>
</dbReference>
<dbReference type="Pfam" id="PF00501">
    <property type="entry name" value="AMP-binding"/>
    <property type="match status" value="1"/>
</dbReference>